<evidence type="ECO:0000256" key="1">
    <source>
        <dbReference type="ARBA" id="ARBA00023125"/>
    </source>
</evidence>
<organism evidence="3 4">
    <name type="scientific">Clostridium muellerianum</name>
    <dbReference type="NCBI Taxonomy" id="2716538"/>
    <lineage>
        <taxon>Bacteria</taxon>
        <taxon>Bacillati</taxon>
        <taxon>Bacillota</taxon>
        <taxon>Clostridia</taxon>
        <taxon>Eubacteriales</taxon>
        <taxon>Clostridiaceae</taxon>
        <taxon>Clostridium</taxon>
    </lineage>
</organism>
<dbReference type="CDD" id="cd00093">
    <property type="entry name" value="HTH_XRE"/>
    <property type="match status" value="1"/>
</dbReference>
<comment type="caution">
    <text evidence="3">The sequence shown here is derived from an EMBL/GenBank/DDBJ whole genome shotgun (WGS) entry which is preliminary data.</text>
</comment>
<dbReference type="PROSITE" id="PS50943">
    <property type="entry name" value="HTH_CROC1"/>
    <property type="match status" value="1"/>
</dbReference>
<dbReference type="Gene3D" id="1.10.260.40">
    <property type="entry name" value="lambda repressor-like DNA-binding domains"/>
    <property type="match status" value="1"/>
</dbReference>
<dbReference type="PANTHER" id="PTHR46558:SF11">
    <property type="entry name" value="HTH-TYPE TRANSCRIPTIONAL REGULATOR XRE"/>
    <property type="match status" value="1"/>
</dbReference>
<dbReference type="SMART" id="SM00530">
    <property type="entry name" value="HTH_XRE"/>
    <property type="match status" value="1"/>
</dbReference>
<gene>
    <name evidence="3" type="ORF">HBE96_06555</name>
</gene>
<evidence type="ECO:0000313" key="4">
    <source>
        <dbReference type="Proteomes" id="UP000537131"/>
    </source>
</evidence>
<dbReference type="GO" id="GO:0003677">
    <property type="term" value="F:DNA binding"/>
    <property type="evidence" value="ECO:0007669"/>
    <property type="project" value="UniProtKB-KW"/>
</dbReference>
<keyword evidence="1" id="KW-0238">DNA-binding</keyword>
<dbReference type="InterPro" id="IPR010982">
    <property type="entry name" value="Lambda_DNA-bd_dom_sf"/>
</dbReference>
<name>A0A7Y0EFB5_9CLOT</name>
<dbReference type="InterPro" id="IPR001387">
    <property type="entry name" value="Cro/C1-type_HTH"/>
</dbReference>
<keyword evidence="4" id="KW-1185">Reference proteome</keyword>
<dbReference type="Pfam" id="PF01381">
    <property type="entry name" value="HTH_3"/>
    <property type="match status" value="1"/>
</dbReference>
<dbReference type="PANTHER" id="PTHR46558">
    <property type="entry name" value="TRACRIPTIONAL REGULATORY PROTEIN-RELATED-RELATED"/>
    <property type="match status" value="1"/>
</dbReference>
<dbReference type="EMBL" id="JABBNI010000012">
    <property type="protein sequence ID" value="NMM62353.1"/>
    <property type="molecule type" value="Genomic_DNA"/>
</dbReference>
<evidence type="ECO:0000259" key="2">
    <source>
        <dbReference type="PROSITE" id="PS50943"/>
    </source>
</evidence>
<feature type="domain" description="HTH cro/C1-type" evidence="2">
    <location>
        <begin position="7"/>
        <end position="62"/>
    </location>
</feature>
<protein>
    <submittedName>
        <fullName evidence="3">Helix-turn-helix transcriptional regulator</fullName>
    </submittedName>
</protein>
<sequence>MNMNEKIKNRREELGFTLQEVGDYLGVSKATVQRYESGEIKNLKLESIEKLATILKVSPSYLMGWEESVKEQSNQIDTIAAHLEGKNITPQKMKLLEKYIDALFDDED</sequence>
<dbReference type="RefSeq" id="WP_169296957.1">
    <property type="nucleotide sequence ID" value="NZ_JABBNI010000012.1"/>
</dbReference>
<accession>A0A7Y0EFB5</accession>
<dbReference type="Proteomes" id="UP000537131">
    <property type="component" value="Unassembled WGS sequence"/>
</dbReference>
<dbReference type="AlphaFoldDB" id="A0A7Y0EFB5"/>
<evidence type="ECO:0000313" key="3">
    <source>
        <dbReference type="EMBL" id="NMM62353.1"/>
    </source>
</evidence>
<reference evidence="3 4" key="1">
    <citation type="submission" date="2020-06" db="EMBL/GenBank/DDBJ databases">
        <title>Complete Genome Sequence of Clostridium muelleri sp. nov. P21T, an Acid-Alcohol Producing Acetogen Isolated from Old Hay.</title>
        <authorList>
            <person name="Duncan K.E."/>
            <person name="Tanner R.S."/>
        </authorList>
    </citation>
    <scope>NUCLEOTIDE SEQUENCE [LARGE SCALE GENOMIC DNA]</scope>
    <source>
        <strain evidence="3 4">P21</strain>
    </source>
</reference>
<dbReference type="SUPFAM" id="SSF47413">
    <property type="entry name" value="lambda repressor-like DNA-binding domains"/>
    <property type="match status" value="1"/>
</dbReference>
<proteinExistence type="predicted"/>